<dbReference type="Pfam" id="PF03928">
    <property type="entry name" value="HbpS-like"/>
    <property type="match status" value="1"/>
</dbReference>
<evidence type="ECO:0000313" key="2">
    <source>
        <dbReference type="EMBL" id="HAE7123024.1"/>
    </source>
</evidence>
<reference evidence="2" key="2">
    <citation type="submission" date="2018-07" db="EMBL/GenBank/DDBJ databases">
        <authorList>
            <consortium name="NCBI Pathogen Detection Project"/>
        </authorList>
    </citation>
    <scope>NUCLEOTIDE SEQUENCE</scope>
    <source>
        <strain evidence="2">128-87</strain>
    </source>
</reference>
<gene>
    <name evidence="2" type="ORF">GND69_002803</name>
</gene>
<name>A0A735RIL9_SALDZ</name>
<dbReference type="InterPro" id="IPR038084">
    <property type="entry name" value="PduO/GlcC-like_sf"/>
</dbReference>
<comment type="caution">
    <text evidence="2">The sequence shown here is derived from an EMBL/GenBank/DDBJ whole genome shotgun (WGS) entry which is preliminary data.</text>
</comment>
<dbReference type="InterPro" id="IPR052517">
    <property type="entry name" value="GlcG_carb_metab_protein"/>
</dbReference>
<organism evidence="2">
    <name type="scientific">Salmonella enterica subsp. diarizonae serovar 48:i:z</name>
    <dbReference type="NCBI Taxonomy" id="1192842"/>
    <lineage>
        <taxon>Bacteria</taxon>
        <taxon>Pseudomonadati</taxon>
        <taxon>Pseudomonadota</taxon>
        <taxon>Gammaproteobacteria</taxon>
        <taxon>Enterobacterales</taxon>
        <taxon>Enterobacteriaceae</taxon>
        <taxon>Salmonella</taxon>
    </lineage>
</organism>
<protein>
    <submittedName>
        <fullName evidence="2">Heme-binding protein</fullName>
    </submittedName>
</protein>
<dbReference type="SUPFAM" id="SSF143744">
    <property type="entry name" value="GlcG-like"/>
    <property type="match status" value="1"/>
</dbReference>
<feature type="signal peptide" evidence="1">
    <location>
        <begin position="1"/>
        <end position="20"/>
    </location>
</feature>
<dbReference type="EMBL" id="DAASUW010000016">
    <property type="protein sequence ID" value="HAE7123024.1"/>
    <property type="molecule type" value="Genomic_DNA"/>
</dbReference>
<dbReference type="InterPro" id="IPR005624">
    <property type="entry name" value="PduO/GlcC-like"/>
</dbReference>
<keyword evidence="1" id="KW-0732">Signal</keyword>
<dbReference type="PANTHER" id="PTHR34309:SF10">
    <property type="entry name" value="SLR1406 PROTEIN"/>
    <property type="match status" value="1"/>
</dbReference>
<proteinExistence type="predicted"/>
<accession>A0A735RIL9</accession>
<dbReference type="PANTHER" id="PTHR34309">
    <property type="entry name" value="SLR1406 PROTEIN"/>
    <property type="match status" value="1"/>
</dbReference>
<dbReference type="Gene3D" id="3.30.450.150">
    <property type="entry name" value="Haem-degrading domain"/>
    <property type="match status" value="1"/>
</dbReference>
<reference evidence="2" key="1">
    <citation type="journal article" date="2018" name="Genome Biol.">
        <title>SKESA: strategic k-mer extension for scrupulous assemblies.</title>
        <authorList>
            <person name="Souvorov A."/>
            <person name="Agarwala R."/>
            <person name="Lipman D.J."/>
        </authorList>
    </citation>
    <scope>NUCLEOTIDE SEQUENCE</scope>
    <source>
        <strain evidence="2">128-87</strain>
    </source>
</reference>
<evidence type="ECO:0000256" key="1">
    <source>
        <dbReference type="SAM" id="SignalP"/>
    </source>
</evidence>
<dbReference type="AlphaFoldDB" id="A0A735RIL9"/>
<sequence length="165" mass="17144">MKRILLSALLMGCMVPVAGATDGVLSQKNLSFNIADKLAQNVFLVCARDNYNVAVTVVDHSGTPLVMKRMDNAGPHTIEASRMKAFTALSTRTPTDNVMKNSRSSADANNLRDIPGFLLLAGGIPVKSGGQVIGAVGVGGAPGGHLDQACALEALKSIDKELNVG</sequence>
<feature type="chain" id="PRO_5028248015" evidence="1">
    <location>
        <begin position="21"/>
        <end position="165"/>
    </location>
</feature>